<reference evidence="11" key="1">
    <citation type="submission" date="2021-01" db="EMBL/GenBank/DDBJ databases">
        <title>Adiantum capillus-veneris genome.</title>
        <authorList>
            <person name="Fang Y."/>
            <person name="Liao Q."/>
        </authorList>
    </citation>
    <scope>NUCLEOTIDE SEQUENCE</scope>
    <source>
        <strain evidence="11">H3</strain>
        <tissue evidence="11">Leaf</tissue>
    </source>
</reference>
<proteinExistence type="inferred from homology"/>
<comment type="caution">
    <text evidence="11">The sequence shown here is derived from an EMBL/GenBank/DDBJ whole genome shotgun (WGS) entry which is preliminary data.</text>
</comment>
<dbReference type="GO" id="GO:0005886">
    <property type="term" value="C:plasma membrane"/>
    <property type="evidence" value="ECO:0007669"/>
    <property type="project" value="UniProtKB-SubCell"/>
</dbReference>
<dbReference type="OrthoDB" id="672180at2759"/>
<dbReference type="PANTHER" id="PTHR33573:SF50">
    <property type="entry name" value="CASP-LIKE PROTEIN 4A3"/>
    <property type="match status" value="1"/>
</dbReference>
<feature type="transmembrane region" description="Helical" evidence="8">
    <location>
        <begin position="315"/>
        <end position="335"/>
    </location>
</feature>
<dbReference type="PANTHER" id="PTHR33573">
    <property type="entry name" value="CASP-LIKE PROTEIN 4A4"/>
    <property type="match status" value="1"/>
</dbReference>
<evidence type="ECO:0000256" key="1">
    <source>
        <dbReference type="ARBA" id="ARBA00004651"/>
    </source>
</evidence>
<sequence length="464" mass="49869">MSGSLFNSFTRGRRGASSFAPEWVFEIYFGLQKAGSLRQLNACLALARTASFKSRPQIFLSNSNPEMSNVAMGFDEAEAQKDEDGDGLHSPHDGEKVSSDVSLPLGEDSSRKKARHDGPGDDSSRKGHPNSSTLYGMHKDLADGSHGAQHDDQIFNAAVADVFENINAETGQNFSKVDIPSHAYVSATHKDGQSLPSEMAFHNGILDAHEYGRVPADATPTTAADGTSTKQLSENMSASDGTAAHQSPVEHSLPSCKDSKEVPCNGTTVHMSEECVLHGHDDIMHDLTHNLTTKDGSIFSGSLYYSSQSGYMKNVALMLRFGSAIFSLIAFSVIVSNSEKRVAAGSTFYVKFSDYQAYNGQLILMGQGRTGGILSSPIKWGASLYSCDQVLAFLMMSSSSSAATASELSQHGLHNIWPPACSTWKLSLFCTRADVAVGMSFVSCLFMFLSTFSSGYHLANLLAE</sequence>
<feature type="region of interest" description="Disordered" evidence="9">
    <location>
        <begin position="80"/>
        <end position="149"/>
    </location>
</feature>
<keyword evidence="12" id="KW-1185">Reference proteome</keyword>
<feature type="domain" description="Casparian strip membrane protein" evidence="10">
    <location>
        <begin position="313"/>
        <end position="446"/>
    </location>
</feature>
<protein>
    <recommendedName>
        <fullName evidence="8">CASP-like protein</fullName>
    </recommendedName>
</protein>
<dbReference type="EMBL" id="JABFUD020000022">
    <property type="protein sequence ID" value="KAI5061926.1"/>
    <property type="molecule type" value="Genomic_DNA"/>
</dbReference>
<feature type="compositionally biased region" description="Basic and acidic residues" evidence="9">
    <location>
        <begin position="108"/>
        <end position="125"/>
    </location>
</feature>
<evidence type="ECO:0000256" key="3">
    <source>
        <dbReference type="ARBA" id="ARBA00011489"/>
    </source>
</evidence>
<comment type="caution">
    <text evidence="8">Lacks conserved residue(s) required for the propagation of feature annotation.</text>
</comment>
<keyword evidence="4 8" id="KW-1003">Cell membrane</keyword>
<dbReference type="Pfam" id="PF04535">
    <property type="entry name" value="CASP_dom"/>
    <property type="match status" value="1"/>
</dbReference>
<keyword evidence="7 8" id="KW-0472">Membrane</keyword>
<evidence type="ECO:0000256" key="5">
    <source>
        <dbReference type="ARBA" id="ARBA00022692"/>
    </source>
</evidence>
<comment type="subcellular location">
    <subcellularLocation>
        <location evidence="1 8">Cell membrane</location>
        <topology evidence="1 8">Multi-pass membrane protein</topology>
    </subcellularLocation>
</comment>
<feature type="compositionally biased region" description="Basic and acidic residues" evidence="9">
    <location>
        <begin position="80"/>
        <end position="98"/>
    </location>
</feature>
<keyword evidence="5 8" id="KW-0812">Transmembrane</keyword>
<name>A0A9D4U5F4_ADICA</name>
<evidence type="ECO:0000259" key="10">
    <source>
        <dbReference type="Pfam" id="PF04535"/>
    </source>
</evidence>
<evidence type="ECO:0000256" key="9">
    <source>
        <dbReference type="SAM" id="MobiDB-lite"/>
    </source>
</evidence>
<keyword evidence="6 8" id="KW-1133">Transmembrane helix</keyword>
<evidence type="ECO:0000256" key="2">
    <source>
        <dbReference type="ARBA" id="ARBA00007651"/>
    </source>
</evidence>
<feature type="transmembrane region" description="Helical" evidence="8">
    <location>
        <begin position="435"/>
        <end position="459"/>
    </location>
</feature>
<comment type="similarity">
    <text evidence="2 8">Belongs to the Casparian strip membrane proteins (CASP) family.</text>
</comment>
<dbReference type="InterPro" id="IPR006702">
    <property type="entry name" value="CASP_dom"/>
</dbReference>
<organism evidence="11 12">
    <name type="scientific">Adiantum capillus-veneris</name>
    <name type="common">Maidenhair fern</name>
    <dbReference type="NCBI Taxonomy" id="13818"/>
    <lineage>
        <taxon>Eukaryota</taxon>
        <taxon>Viridiplantae</taxon>
        <taxon>Streptophyta</taxon>
        <taxon>Embryophyta</taxon>
        <taxon>Tracheophyta</taxon>
        <taxon>Polypodiopsida</taxon>
        <taxon>Polypodiidae</taxon>
        <taxon>Polypodiales</taxon>
        <taxon>Pteridineae</taxon>
        <taxon>Pteridaceae</taxon>
        <taxon>Vittarioideae</taxon>
        <taxon>Adiantum</taxon>
    </lineage>
</organism>
<evidence type="ECO:0000256" key="4">
    <source>
        <dbReference type="ARBA" id="ARBA00022475"/>
    </source>
</evidence>
<feature type="compositionally biased region" description="Basic and acidic residues" evidence="9">
    <location>
        <begin position="137"/>
        <end position="149"/>
    </location>
</feature>
<gene>
    <name evidence="11" type="ORF">GOP47_0022465</name>
</gene>
<evidence type="ECO:0000313" key="11">
    <source>
        <dbReference type="EMBL" id="KAI5061926.1"/>
    </source>
</evidence>
<feature type="region of interest" description="Disordered" evidence="9">
    <location>
        <begin position="216"/>
        <end position="260"/>
    </location>
</feature>
<feature type="compositionally biased region" description="Low complexity" evidence="9">
    <location>
        <begin position="216"/>
        <end position="227"/>
    </location>
</feature>
<dbReference type="AlphaFoldDB" id="A0A9D4U5F4"/>
<evidence type="ECO:0000256" key="8">
    <source>
        <dbReference type="RuleBase" id="RU361233"/>
    </source>
</evidence>
<feature type="compositionally biased region" description="Polar residues" evidence="9">
    <location>
        <begin position="228"/>
        <end position="240"/>
    </location>
</feature>
<evidence type="ECO:0000256" key="6">
    <source>
        <dbReference type="ARBA" id="ARBA00022989"/>
    </source>
</evidence>
<accession>A0A9D4U5F4</accession>
<dbReference type="Proteomes" id="UP000886520">
    <property type="component" value="Chromosome 22"/>
</dbReference>
<evidence type="ECO:0000256" key="7">
    <source>
        <dbReference type="ARBA" id="ARBA00023136"/>
    </source>
</evidence>
<comment type="subunit">
    <text evidence="3 8">Homodimer and heterodimers.</text>
</comment>
<evidence type="ECO:0000313" key="12">
    <source>
        <dbReference type="Proteomes" id="UP000886520"/>
    </source>
</evidence>